<feature type="transmembrane region" description="Helical" evidence="6">
    <location>
        <begin position="55"/>
        <end position="75"/>
    </location>
</feature>
<dbReference type="Pfam" id="PF06271">
    <property type="entry name" value="RDD"/>
    <property type="match status" value="1"/>
</dbReference>
<evidence type="ECO:0000256" key="3">
    <source>
        <dbReference type="ARBA" id="ARBA00022692"/>
    </source>
</evidence>
<keyword evidence="2" id="KW-1003">Cell membrane</keyword>
<dbReference type="EMBL" id="PFPL01000043">
    <property type="protein sequence ID" value="PIZ95847.1"/>
    <property type="molecule type" value="Genomic_DNA"/>
</dbReference>
<keyword evidence="3 6" id="KW-0812">Transmembrane</keyword>
<dbReference type="InterPro" id="IPR010432">
    <property type="entry name" value="RDD"/>
</dbReference>
<dbReference type="Proteomes" id="UP000231453">
    <property type="component" value="Unassembled WGS sequence"/>
</dbReference>
<keyword evidence="4 6" id="KW-1133">Transmembrane helix</keyword>
<evidence type="ECO:0000313" key="9">
    <source>
        <dbReference type="Proteomes" id="UP000231453"/>
    </source>
</evidence>
<name>A0A2M7VAC8_9BACT</name>
<evidence type="ECO:0000256" key="4">
    <source>
        <dbReference type="ARBA" id="ARBA00022989"/>
    </source>
</evidence>
<evidence type="ECO:0000256" key="5">
    <source>
        <dbReference type="ARBA" id="ARBA00023136"/>
    </source>
</evidence>
<accession>A0A2M7VAC8</accession>
<gene>
    <name evidence="8" type="ORF">COX80_03160</name>
</gene>
<dbReference type="InterPro" id="IPR051791">
    <property type="entry name" value="Pra-immunoreactive"/>
</dbReference>
<dbReference type="GO" id="GO:0005886">
    <property type="term" value="C:plasma membrane"/>
    <property type="evidence" value="ECO:0007669"/>
    <property type="project" value="UniProtKB-SubCell"/>
</dbReference>
<dbReference type="PANTHER" id="PTHR36115">
    <property type="entry name" value="PROLINE-RICH ANTIGEN HOMOLOG-RELATED"/>
    <property type="match status" value="1"/>
</dbReference>
<proteinExistence type="predicted"/>
<evidence type="ECO:0000256" key="1">
    <source>
        <dbReference type="ARBA" id="ARBA00004651"/>
    </source>
</evidence>
<dbReference type="PANTHER" id="PTHR36115:SF4">
    <property type="entry name" value="MEMBRANE PROTEIN"/>
    <property type="match status" value="1"/>
</dbReference>
<feature type="domain" description="RDD" evidence="7">
    <location>
        <begin position="19"/>
        <end position="138"/>
    </location>
</feature>
<feature type="transmembrane region" description="Helical" evidence="6">
    <location>
        <begin position="103"/>
        <end position="125"/>
    </location>
</feature>
<keyword evidence="5 6" id="KW-0472">Membrane</keyword>
<sequence>MENKPQQKISNKTKEERHYAGFWIRVLALFIDFIALSILGLLFGASSIGPFELAFAYTGWKVVVPITYFIGFWIWKSATPGKIILGLKIIDEKGLNINVSQAVIRFFSLIISAIPFLLGFFWIGFHPKKRTWHDMIAKTFVIKNK</sequence>
<reference evidence="9" key="1">
    <citation type="submission" date="2017-09" db="EMBL/GenBank/DDBJ databases">
        <title>Depth-based differentiation of microbial function through sediment-hosted aquifers and enrichment of novel symbionts in the deep terrestrial subsurface.</title>
        <authorList>
            <person name="Probst A.J."/>
            <person name="Ladd B."/>
            <person name="Jarett J.K."/>
            <person name="Geller-Mcgrath D.E."/>
            <person name="Sieber C.M.K."/>
            <person name="Emerson J.B."/>
            <person name="Anantharaman K."/>
            <person name="Thomas B.C."/>
            <person name="Malmstrom R."/>
            <person name="Stieglmeier M."/>
            <person name="Klingl A."/>
            <person name="Woyke T."/>
            <person name="Ryan C.M."/>
            <person name="Banfield J.F."/>
        </authorList>
    </citation>
    <scope>NUCLEOTIDE SEQUENCE [LARGE SCALE GENOMIC DNA]</scope>
</reference>
<protein>
    <submittedName>
        <fullName evidence="8">RDD family protein</fullName>
    </submittedName>
</protein>
<evidence type="ECO:0000256" key="6">
    <source>
        <dbReference type="SAM" id="Phobius"/>
    </source>
</evidence>
<comment type="caution">
    <text evidence="8">The sequence shown here is derived from an EMBL/GenBank/DDBJ whole genome shotgun (WGS) entry which is preliminary data.</text>
</comment>
<organism evidence="8 9">
    <name type="scientific">Candidatus Magasanikbacteria bacterium CG_4_10_14_0_2_um_filter_33_14</name>
    <dbReference type="NCBI Taxonomy" id="1974636"/>
    <lineage>
        <taxon>Bacteria</taxon>
        <taxon>Candidatus Magasanikiibacteriota</taxon>
    </lineage>
</organism>
<evidence type="ECO:0000256" key="2">
    <source>
        <dbReference type="ARBA" id="ARBA00022475"/>
    </source>
</evidence>
<evidence type="ECO:0000313" key="8">
    <source>
        <dbReference type="EMBL" id="PIZ95847.1"/>
    </source>
</evidence>
<dbReference type="AlphaFoldDB" id="A0A2M7VAC8"/>
<feature type="transmembrane region" description="Helical" evidence="6">
    <location>
        <begin position="21"/>
        <end position="43"/>
    </location>
</feature>
<comment type="subcellular location">
    <subcellularLocation>
        <location evidence="1">Cell membrane</location>
        <topology evidence="1">Multi-pass membrane protein</topology>
    </subcellularLocation>
</comment>
<evidence type="ECO:0000259" key="7">
    <source>
        <dbReference type="Pfam" id="PF06271"/>
    </source>
</evidence>